<dbReference type="PANTHER" id="PTHR46233:SF3">
    <property type="entry name" value="HYDROXYACYLGLUTATHIONE HYDROLASE GLOC"/>
    <property type="match status" value="1"/>
</dbReference>
<evidence type="ECO:0000256" key="2">
    <source>
        <dbReference type="ARBA" id="ARBA00022723"/>
    </source>
</evidence>
<evidence type="ECO:0000256" key="4">
    <source>
        <dbReference type="ARBA" id="ARBA00022833"/>
    </source>
</evidence>
<dbReference type="GO" id="GO:0016787">
    <property type="term" value="F:hydrolase activity"/>
    <property type="evidence" value="ECO:0007669"/>
    <property type="project" value="UniProtKB-KW"/>
</dbReference>
<dbReference type="AlphaFoldDB" id="I4YNR8"/>
<dbReference type="InterPro" id="IPR051453">
    <property type="entry name" value="MBL_Glyoxalase_II"/>
</dbReference>
<gene>
    <name evidence="6" type="ORF">MicloDRAFT_00063370</name>
</gene>
<dbReference type="Proteomes" id="UP000003947">
    <property type="component" value="Unassembled WGS sequence"/>
</dbReference>
<evidence type="ECO:0000313" key="6">
    <source>
        <dbReference type="EMBL" id="EIM25610.1"/>
    </source>
</evidence>
<dbReference type="eggNOG" id="COG0491">
    <property type="taxonomic scope" value="Bacteria"/>
</dbReference>
<keyword evidence="2" id="KW-0479">Metal-binding</keyword>
<accession>I4YNR8</accession>
<dbReference type="HOGENOM" id="CLU_030571_5_2_5"/>
<name>I4YNR8_9HYPH</name>
<proteinExistence type="predicted"/>
<dbReference type="Pfam" id="PF00753">
    <property type="entry name" value="Lactamase_B"/>
    <property type="match status" value="1"/>
</dbReference>
<dbReference type="PANTHER" id="PTHR46233">
    <property type="entry name" value="HYDROXYACYLGLUTATHIONE HYDROLASE GLOC"/>
    <property type="match status" value="1"/>
</dbReference>
<comment type="cofactor">
    <cofactor evidence="1">
        <name>Zn(2+)</name>
        <dbReference type="ChEBI" id="CHEBI:29105"/>
    </cofactor>
</comment>
<evidence type="ECO:0000256" key="3">
    <source>
        <dbReference type="ARBA" id="ARBA00022801"/>
    </source>
</evidence>
<keyword evidence="3 6" id="KW-0378">Hydrolase</keyword>
<dbReference type="InterPro" id="IPR036866">
    <property type="entry name" value="RibonucZ/Hydroxyglut_hydro"/>
</dbReference>
<dbReference type="Gene3D" id="3.60.15.10">
    <property type="entry name" value="Ribonuclease Z/Hydroxyacylglutathione hydrolase-like"/>
    <property type="match status" value="1"/>
</dbReference>
<dbReference type="EMBL" id="JH660647">
    <property type="protein sequence ID" value="EIM25610.1"/>
    <property type="molecule type" value="Genomic_DNA"/>
</dbReference>
<dbReference type="SMART" id="SM00849">
    <property type="entry name" value="Lactamase_B"/>
    <property type="match status" value="1"/>
</dbReference>
<evidence type="ECO:0000256" key="1">
    <source>
        <dbReference type="ARBA" id="ARBA00001947"/>
    </source>
</evidence>
<dbReference type="STRING" id="864069.MicloDRAFT_00063370"/>
<organism evidence="6 7">
    <name type="scientific">Microvirga lotononidis</name>
    <dbReference type="NCBI Taxonomy" id="864069"/>
    <lineage>
        <taxon>Bacteria</taxon>
        <taxon>Pseudomonadati</taxon>
        <taxon>Pseudomonadota</taxon>
        <taxon>Alphaproteobacteria</taxon>
        <taxon>Hyphomicrobiales</taxon>
        <taxon>Methylobacteriaceae</taxon>
        <taxon>Microvirga</taxon>
    </lineage>
</organism>
<protein>
    <submittedName>
        <fullName evidence="6">Zn-dependent hydrolase, glyoxylase</fullName>
    </submittedName>
</protein>
<dbReference type="PATRIC" id="fig|864069.3.peg.6784"/>
<keyword evidence="7" id="KW-1185">Reference proteome</keyword>
<evidence type="ECO:0000313" key="7">
    <source>
        <dbReference type="Proteomes" id="UP000003947"/>
    </source>
</evidence>
<sequence>MSVISDIHKVTTGTWRQNGYIVESISRHALVIDPGAEAERFLDIISTRRLVPLAILNTHAHYDHIGAVCGLMEHFAGLPFYLHGADRSLLRQANLYRSLFGEGQSVPLPSNFTDLADIIETGLALREFQVECIATPGHTKGSVCFRLGDHLFTGDTLLPNGAGRTDLPGGSVAQIQGSIKLLASLPSHLTMYPGHGAVGPLREAQACVISTTALTN</sequence>
<reference evidence="6 7" key="1">
    <citation type="submission" date="2012-02" db="EMBL/GenBank/DDBJ databases">
        <title>Improved High-Quality Draft sequence of Microvirga sp. WSM3557.</title>
        <authorList>
            <consortium name="US DOE Joint Genome Institute"/>
            <person name="Lucas S."/>
            <person name="Han J."/>
            <person name="Lapidus A."/>
            <person name="Cheng J.-F."/>
            <person name="Goodwin L."/>
            <person name="Pitluck S."/>
            <person name="Peters L."/>
            <person name="Zhang X."/>
            <person name="Detter J.C."/>
            <person name="Han C."/>
            <person name="Tapia R."/>
            <person name="Land M."/>
            <person name="Hauser L."/>
            <person name="Kyrpides N."/>
            <person name="Ivanova N."/>
            <person name="Pagani I."/>
            <person name="Brau L."/>
            <person name="Yates R."/>
            <person name="O'Hara G."/>
            <person name="Rui T."/>
            <person name="Howieson J."/>
            <person name="Reeve W."/>
            <person name="Woyke T."/>
        </authorList>
    </citation>
    <scope>NUCLEOTIDE SEQUENCE [LARGE SCALE GENOMIC DNA]</scope>
    <source>
        <strain evidence="6 7">WSM3557</strain>
    </source>
</reference>
<feature type="domain" description="Metallo-beta-lactamase" evidence="5">
    <location>
        <begin position="16"/>
        <end position="195"/>
    </location>
</feature>
<dbReference type="InterPro" id="IPR001279">
    <property type="entry name" value="Metallo-B-lactamas"/>
</dbReference>
<keyword evidence="4" id="KW-0862">Zinc</keyword>
<evidence type="ECO:0000259" key="5">
    <source>
        <dbReference type="SMART" id="SM00849"/>
    </source>
</evidence>
<dbReference type="SUPFAM" id="SSF56281">
    <property type="entry name" value="Metallo-hydrolase/oxidoreductase"/>
    <property type="match status" value="1"/>
</dbReference>
<dbReference type="GO" id="GO:0046872">
    <property type="term" value="F:metal ion binding"/>
    <property type="evidence" value="ECO:0007669"/>
    <property type="project" value="UniProtKB-KW"/>
</dbReference>
<dbReference type="CDD" id="cd06262">
    <property type="entry name" value="metallo-hydrolase-like_MBL-fold"/>
    <property type="match status" value="1"/>
</dbReference>
<dbReference type="RefSeq" id="WP_009494069.1">
    <property type="nucleotide sequence ID" value="NZ_CP141048.1"/>
</dbReference>